<evidence type="ECO:0000313" key="1">
    <source>
        <dbReference type="EMBL" id="MDS1820799.1"/>
    </source>
</evidence>
<dbReference type="EMBL" id="JAUHGG010000003">
    <property type="protein sequence ID" value="MDS1820799.1"/>
    <property type="molecule type" value="Genomic_DNA"/>
</dbReference>
<evidence type="ECO:0008006" key="3">
    <source>
        <dbReference type="Google" id="ProtNLM"/>
    </source>
</evidence>
<accession>A0AAW8PZN4</accession>
<dbReference type="AlphaFoldDB" id="A0AAW8PZN4"/>
<organism evidence="1 2">
    <name type="scientific">Vibrio parahaemolyticus</name>
    <dbReference type="NCBI Taxonomy" id="670"/>
    <lineage>
        <taxon>Bacteria</taxon>
        <taxon>Pseudomonadati</taxon>
        <taxon>Pseudomonadota</taxon>
        <taxon>Gammaproteobacteria</taxon>
        <taxon>Vibrionales</taxon>
        <taxon>Vibrionaceae</taxon>
        <taxon>Vibrio</taxon>
    </lineage>
</organism>
<dbReference type="Proteomes" id="UP001253193">
    <property type="component" value="Unassembled WGS sequence"/>
</dbReference>
<name>A0AAW8PZN4_VIBPH</name>
<comment type="caution">
    <text evidence="1">The sequence shown here is derived from an EMBL/GenBank/DDBJ whole genome shotgun (WGS) entry which is preliminary data.</text>
</comment>
<evidence type="ECO:0000313" key="2">
    <source>
        <dbReference type="Proteomes" id="UP001253193"/>
    </source>
</evidence>
<dbReference type="RefSeq" id="WP_311019577.1">
    <property type="nucleotide sequence ID" value="NZ_JAUHGG010000003.1"/>
</dbReference>
<gene>
    <name evidence="1" type="ORF">QX249_09045</name>
</gene>
<protein>
    <recommendedName>
        <fullName evidence="3">DUF2004 domain-containing protein</fullName>
    </recommendedName>
</protein>
<reference evidence="1" key="1">
    <citation type="submission" date="2023-06" db="EMBL/GenBank/DDBJ databases">
        <title>Genomic Diversity of Vibrio spp. and Metagenomic Analysis of Pathogens in Florida Gulf Coastal Waters Following Hurricane Ian.</title>
        <authorList>
            <person name="Brumfield K.D."/>
        </authorList>
    </citation>
    <scope>NUCLEOTIDE SEQUENCE</scope>
    <source>
        <strain evidence="1">WBS2B-138</strain>
    </source>
</reference>
<proteinExistence type="predicted"/>
<sequence length="206" mass="23865">MNKIKQYHSTFTNFDKFQISGEAFGIHVGSKESALNRLRVKKDEMEILTGEARFKDLTKPILMELEVSYQKAVRLEEGERGGTWSALDVVRRIMEKADEGKDVGFDIEPDVLDLYFEEESLFMPEGSGSEYEGEDFNEMFSERMQNEFLTDWLKHNGVDAIIYHNEFEKGGDSMILIDEKQINIVNKIHLTPEFEPLPTTRPKMKI</sequence>